<evidence type="ECO:0000313" key="9">
    <source>
        <dbReference type="EMBL" id="KAE9982779.1"/>
    </source>
</evidence>
<dbReference type="Gene3D" id="2.70.50.70">
    <property type="match status" value="1"/>
</dbReference>
<comment type="cofactor">
    <cofactor evidence="1">
        <name>Cu(2+)</name>
        <dbReference type="ChEBI" id="CHEBI:29036"/>
    </cofactor>
</comment>
<dbReference type="OrthoDB" id="4849160at2759"/>
<dbReference type="Pfam" id="PF03443">
    <property type="entry name" value="AA9"/>
    <property type="match status" value="1"/>
</dbReference>
<keyword evidence="4 5" id="KW-1015">Disulfide bond</keyword>
<name>A0A8H3VX13_VENIN</name>
<sequence length="280" mass="29754">MPPLISALTLLWATSVVAHGGVHSYTVDGKKFQGYGVKSLQAQDRFTTSKPGSSIQRAWSEIRPVNNPNSKDIACNKPGTPAKLSATVPAGGTIVAHWNGKSDGNPWPHAGGPITVYMTECKGECSTWADPSEGSWFKIYQSGLISGTVGHGKWGTNEMMANGFQVATKIPAGLKLGNYLIRHETINLARAPAEFYPECAQIKVTGSGTETPGKEYRFKLPGVYKSTDIAIKYSMHDAPVTGSSKYVIPGPGVWKGGAGRASGPREKINGLFNGTDAATE</sequence>
<proteinExistence type="predicted"/>
<dbReference type="InterPro" id="IPR005103">
    <property type="entry name" value="AA9_LPMO"/>
</dbReference>
<dbReference type="PANTHER" id="PTHR33353:SF19">
    <property type="entry name" value="GLYCOSYLHYDROLASE FAMILY 61-8 PROTEIN"/>
    <property type="match status" value="1"/>
</dbReference>
<keyword evidence="7" id="KW-0732">Signal</keyword>
<dbReference type="EMBL" id="WNWS01000071">
    <property type="protein sequence ID" value="KAE9982779.1"/>
    <property type="molecule type" value="Genomic_DNA"/>
</dbReference>
<evidence type="ECO:0000313" key="11">
    <source>
        <dbReference type="Proteomes" id="UP000447873"/>
    </source>
</evidence>
<keyword evidence="5" id="KW-0119">Carbohydrate metabolism</keyword>
<organism evidence="10 12">
    <name type="scientific">Venturia inaequalis</name>
    <name type="common">Apple scab fungus</name>
    <dbReference type="NCBI Taxonomy" id="5025"/>
    <lineage>
        <taxon>Eukaryota</taxon>
        <taxon>Fungi</taxon>
        <taxon>Dikarya</taxon>
        <taxon>Ascomycota</taxon>
        <taxon>Pezizomycotina</taxon>
        <taxon>Dothideomycetes</taxon>
        <taxon>Pleosporomycetidae</taxon>
        <taxon>Venturiales</taxon>
        <taxon>Venturiaceae</taxon>
        <taxon>Venturia</taxon>
    </lineage>
</organism>
<comment type="caution">
    <text evidence="10">The sequence shown here is derived from an EMBL/GenBank/DDBJ whole genome shotgun (WGS) entry which is preliminary data.</text>
</comment>
<dbReference type="GO" id="GO:0005576">
    <property type="term" value="C:extracellular region"/>
    <property type="evidence" value="ECO:0007669"/>
    <property type="project" value="UniProtKB-SubCell"/>
</dbReference>
<reference evidence="10 12" key="1">
    <citation type="submission" date="2019-07" db="EMBL/GenBank/DDBJ databases">
        <title>Venturia inaequalis Genome Resource.</title>
        <authorList>
            <person name="Lichtner F.J."/>
        </authorList>
    </citation>
    <scope>NUCLEOTIDE SEQUENCE [LARGE SCALE GENOMIC DNA]</scope>
    <source>
        <strain evidence="9 11">120213</strain>
        <strain evidence="10 12">DMI_063113</strain>
    </source>
</reference>
<comment type="subcellular location">
    <subcellularLocation>
        <location evidence="2 5">Secreted</location>
    </subcellularLocation>
</comment>
<feature type="domain" description="Auxiliary Activity family 9 catalytic" evidence="8">
    <location>
        <begin position="19"/>
        <end position="238"/>
    </location>
</feature>
<dbReference type="Proteomes" id="UP000490939">
    <property type="component" value="Unassembled WGS sequence"/>
</dbReference>
<evidence type="ECO:0000256" key="3">
    <source>
        <dbReference type="ARBA" id="ARBA00022525"/>
    </source>
</evidence>
<evidence type="ECO:0000256" key="1">
    <source>
        <dbReference type="ARBA" id="ARBA00001973"/>
    </source>
</evidence>
<comment type="function">
    <text evidence="5">Lytic polysaccharide monooxygenase (LMPO) that depolymerizes crystalline and amorphous polysaccharides via the oxidation of scissile alpha- or beta-(1-4)-glycosidic bonds, yielding C1 and/or C4 oxidation products. Catalysis by LPMOs requires the reduction of the active-site copper from Cu(II) to Cu(I) by a reducing agent and H(2)O(2) or O(2) as a cosubstrate.</text>
</comment>
<dbReference type="EC" id="1.14.99.56" evidence="5"/>
<dbReference type="GO" id="GO:0030248">
    <property type="term" value="F:cellulose binding"/>
    <property type="evidence" value="ECO:0007669"/>
    <property type="project" value="UniProtKB-UniRule"/>
</dbReference>
<dbReference type="PANTHER" id="PTHR33353">
    <property type="entry name" value="PUTATIVE (AFU_ORTHOLOGUE AFUA_1G12560)-RELATED"/>
    <property type="match status" value="1"/>
</dbReference>
<accession>A0A8H3VX13</accession>
<dbReference type="InterPro" id="IPR049892">
    <property type="entry name" value="AA9"/>
</dbReference>
<keyword evidence="12" id="KW-1185">Reference proteome</keyword>
<evidence type="ECO:0000313" key="12">
    <source>
        <dbReference type="Proteomes" id="UP000490939"/>
    </source>
</evidence>
<evidence type="ECO:0000259" key="8">
    <source>
        <dbReference type="Pfam" id="PF03443"/>
    </source>
</evidence>
<gene>
    <name evidence="10" type="ORF">EG327_010809</name>
    <name evidence="9" type="ORF">EG328_010643</name>
</gene>
<dbReference type="EMBL" id="WNWR01000008">
    <property type="protein sequence ID" value="KAE9994369.1"/>
    <property type="molecule type" value="Genomic_DNA"/>
</dbReference>
<keyword evidence="3 5" id="KW-0964">Secreted</keyword>
<evidence type="ECO:0000256" key="5">
    <source>
        <dbReference type="RuleBase" id="RU368122"/>
    </source>
</evidence>
<feature type="signal peptide" evidence="7">
    <location>
        <begin position="1"/>
        <end position="18"/>
    </location>
</feature>
<feature type="chain" id="PRO_5044690957" description="AA9 family lytic polysaccharide monooxygenase" evidence="7">
    <location>
        <begin position="19"/>
        <end position="280"/>
    </location>
</feature>
<evidence type="ECO:0000256" key="7">
    <source>
        <dbReference type="SAM" id="SignalP"/>
    </source>
</evidence>
<protein>
    <recommendedName>
        <fullName evidence="5">AA9 family lytic polysaccharide monooxygenase</fullName>
        <ecNumber evidence="5">1.14.99.56</ecNumber>
    </recommendedName>
    <alternativeName>
        <fullName evidence="5">Endo-beta-1,4-glucanase</fullName>
    </alternativeName>
    <alternativeName>
        <fullName evidence="5">Glycosyl hydrolase 61 family protein</fullName>
    </alternativeName>
</protein>
<comment type="domain">
    <text evidence="5">Has a modular structure: an endo-beta-1,4-glucanase catalytic module at the N-terminus, a linker rich in serines and threonines, and a C-terminal carbohydrate-binding module (CBM).</text>
</comment>
<dbReference type="CDD" id="cd21175">
    <property type="entry name" value="LPMO_AA9"/>
    <property type="match status" value="1"/>
</dbReference>
<dbReference type="GO" id="GO:0030245">
    <property type="term" value="P:cellulose catabolic process"/>
    <property type="evidence" value="ECO:0007669"/>
    <property type="project" value="UniProtKB-UniRule"/>
</dbReference>
<dbReference type="GO" id="GO:0008810">
    <property type="term" value="F:cellulase activity"/>
    <property type="evidence" value="ECO:0007669"/>
    <property type="project" value="UniProtKB-UniRule"/>
</dbReference>
<dbReference type="AlphaFoldDB" id="A0A8H3VX13"/>
<keyword evidence="5" id="KW-0624">Polysaccharide degradation</keyword>
<comment type="catalytic activity">
    <reaction evidence="5">
        <text>[(1-&gt;4)-beta-D-glucosyl]n+m + reduced acceptor + O2 = 4-dehydro-beta-D-glucosyl-[(1-&gt;4)-beta-D-glucosyl]n-1 + [(1-&gt;4)-beta-D-glucosyl]m + acceptor + H2O.</text>
        <dbReference type="EC" id="1.14.99.56"/>
    </reaction>
</comment>
<evidence type="ECO:0000256" key="4">
    <source>
        <dbReference type="ARBA" id="ARBA00023157"/>
    </source>
</evidence>
<dbReference type="Proteomes" id="UP000447873">
    <property type="component" value="Unassembled WGS sequence"/>
</dbReference>
<evidence type="ECO:0000256" key="6">
    <source>
        <dbReference type="SAM" id="MobiDB-lite"/>
    </source>
</evidence>
<evidence type="ECO:0000256" key="2">
    <source>
        <dbReference type="ARBA" id="ARBA00004613"/>
    </source>
</evidence>
<feature type="region of interest" description="Disordered" evidence="6">
    <location>
        <begin position="257"/>
        <end position="280"/>
    </location>
</feature>
<evidence type="ECO:0000313" key="10">
    <source>
        <dbReference type="EMBL" id="KAE9994369.1"/>
    </source>
</evidence>
<keyword evidence="5" id="KW-0136">Cellulose degradation</keyword>